<proteinExistence type="predicted"/>
<dbReference type="PROSITE" id="PS00028">
    <property type="entry name" value="ZINC_FINGER_C2H2_1"/>
    <property type="match status" value="1"/>
</dbReference>
<dbReference type="InterPro" id="IPR013087">
    <property type="entry name" value="Znf_C2H2_type"/>
</dbReference>
<name>A0AAW0KSJ4_QUESU</name>
<dbReference type="Proteomes" id="UP000237347">
    <property type="component" value="Unassembled WGS sequence"/>
</dbReference>
<gene>
    <name evidence="2" type="ORF">CFP56_015149</name>
</gene>
<feature type="non-terminal residue" evidence="2">
    <location>
        <position position="1"/>
    </location>
</feature>
<evidence type="ECO:0000259" key="1">
    <source>
        <dbReference type="PROSITE" id="PS00028"/>
    </source>
</evidence>
<dbReference type="EMBL" id="PKMF04000238">
    <property type="protein sequence ID" value="KAK7841591.1"/>
    <property type="molecule type" value="Genomic_DNA"/>
</dbReference>
<protein>
    <submittedName>
        <fullName evidence="2">Ribonuclease h protein</fullName>
    </submittedName>
</protein>
<keyword evidence="3" id="KW-1185">Reference proteome</keyword>
<evidence type="ECO:0000313" key="2">
    <source>
        <dbReference type="EMBL" id="KAK7841591.1"/>
    </source>
</evidence>
<comment type="caution">
    <text evidence="2">The sequence shown here is derived from an EMBL/GenBank/DDBJ whole genome shotgun (WGS) entry which is preliminary data.</text>
</comment>
<organism evidence="2 3">
    <name type="scientific">Quercus suber</name>
    <name type="common">Cork oak</name>
    <dbReference type="NCBI Taxonomy" id="58331"/>
    <lineage>
        <taxon>Eukaryota</taxon>
        <taxon>Viridiplantae</taxon>
        <taxon>Streptophyta</taxon>
        <taxon>Embryophyta</taxon>
        <taxon>Tracheophyta</taxon>
        <taxon>Spermatophyta</taxon>
        <taxon>Magnoliopsida</taxon>
        <taxon>eudicotyledons</taxon>
        <taxon>Gunneridae</taxon>
        <taxon>Pentapetalae</taxon>
        <taxon>rosids</taxon>
        <taxon>fabids</taxon>
        <taxon>Fagales</taxon>
        <taxon>Fagaceae</taxon>
        <taxon>Quercus</taxon>
    </lineage>
</organism>
<feature type="domain" description="C2H2-type" evidence="1">
    <location>
        <begin position="58"/>
        <end position="79"/>
    </location>
</feature>
<sequence>LSSHDRLPTKALFRTRQVIQNDKCPLCHTNAENMLHILRDYPCVAPIWSKLTNSLFPCDLGCDTIFAWLKAMVTHQHPHAPSNIPWSVTFPMVVWCIWSTRNKLVWEATSFDTDTILRKITSTATDLLHVLPSKHLSPTKPIHHIGWTLPSSGFFKLNTDGLAQDWALDNLSFVFPQNILNIIKATSKPFHSDLEDLPTPFLSPS</sequence>
<dbReference type="AlphaFoldDB" id="A0AAW0KSJ4"/>
<reference evidence="2 3" key="1">
    <citation type="journal article" date="2018" name="Sci. Data">
        <title>The draft genome sequence of cork oak.</title>
        <authorList>
            <person name="Ramos A.M."/>
            <person name="Usie A."/>
            <person name="Barbosa P."/>
            <person name="Barros P.M."/>
            <person name="Capote T."/>
            <person name="Chaves I."/>
            <person name="Simoes F."/>
            <person name="Abreu I."/>
            <person name="Carrasquinho I."/>
            <person name="Faro C."/>
            <person name="Guimaraes J.B."/>
            <person name="Mendonca D."/>
            <person name="Nobrega F."/>
            <person name="Rodrigues L."/>
            <person name="Saibo N.J.M."/>
            <person name="Varela M.C."/>
            <person name="Egas C."/>
            <person name="Matos J."/>
            <person name="Miguel C.M."/>
            <person name="Oliveira M.M."/>
            <person name="Ricardo C.P."/>
            <person name="Goncalves S."/>
        </authorList>
    </citation>
    <scope>NUCLEOTIDE SEQUENCE [LARGE SCALE GENOMIC DNA]</scope>
    <source>
        <strain evidence="3">cv. HL8</strain>
    </source>
</reference>
<accession>A0AAW0KSJ4</accession>
<evidence type="ECO:0000313" key="3">
    <source>
        <dbReference type="Proteomes" id="UP000237347"/>
    </source>
</evidence>